<dbReference type="InterPro" id="IPR020277">
    <property type="entry name" value="DUF2624"/>
</dbReference>
<sequence length="84" mass="9704">MILFQRIVNQKLNNITTEELMQYASQYNIPIGRPQAVEVVKLIRGKNINLFNQTERGKLLQNIANITSPRTAEQVNQIFMQFIG</sequence>
<dbReference type="RefSeq" id="WP_378929578.1">
    <property type="nucleotide sequence ID" value="NZ_JBHLVO010000001.1"/>
</dbReference>
<evidence type="ECO:0000313" key="1">
    <source>
        <dbReference type="EMBL" id="MFC0270026.1"/>
    </source>
</evidence>
<evidence type="ECO:0000313" key="2">
    <source>
        <dbReference type="Proteomes" id="UP001589854"/>
    </source>
</evidence>
<gene>
    <name evidence="1" type="ORF">ACFFIX_00945</name>
</gene>
<organism evidence="1 2">
    <name type="scientific">Metabacillus herbersteinensis</name>
    <dbReference type="NCBI Taxonomy" id="283816"/>
    <lineage>
        <taxon>Bacteria</taxon>
        <taxon>Bacillati</taxon>
        <taxon>Bacillota</taxon>
        <taxon>Bacilli</taxon>
        <taxon>Bacillales</taxon>
        <taxon>Bacillaceae</taxon>
        <taxon>Metabacillus</taxon>
    </lineage>
</organism>
<accession>A0ABV6G8M7</accession>
<dbReference type="Pfam" id="PF11116">
    <property type="entry name" value="DUF2624"/>
    <property type="match status" value="1"/>
</dbReference>
<dbReference type="EMBL" id="JBHLVO010000001">
    <property type="protein sequence ID" value="MFC0270026.1"/>
    <property type="molecule type" value="Genomic_DNA"/>
</dbReference>
<protein>
    <submittedName>
        <fullName evidence="1">DUF2624 domain-containing protein</fullName>
    </submittedName>
</protein>
<proteinExistence type="predicted"/>
<keyword evidence="2" id="KW-1185">Reference proteome</keyword>
<name>A0ABV6G8M7_9BACI</name>
<reference evidence="1 2" key="1">
    <citation type="submission" date="2024-09" db="EMBL/GenBank/DDBJ databases">
        <authorList>
            <person name="Sun Q."/>
            <person name="Mori K."/>
        </authorList>
    </citation>
    <scope>NUCLEOTIDE SEQUENCE [LARGE SCALE GENOMIC DNA]</scope>
    <source>
        <strain evidence="1 2">CCM 7228</strain>
    </source>
</reference>
<comment type="caution">
    <text evidence="1">The sequence shown here is derived from an EMBL/GenBank/DDBJ whole genome shotgun (WGS) entry which is preliminary data.</text>
</comment>
<dbReference type="Proteomes" id="UP001589854">
    <property type="component" value="Unassembled WGS sequence"/>
</dbReference>